<keyword evidence="2" id="KW-1185">Reference proteome</keyword>
<sequence>MKVGIVCAFDTYFDRVSLLKEYYEEKGAEVKVYSSNFSHRKKTKIPLQDPVTIQISTRPYQKNLSIARICSHIDFSKRAYHTINSQVLDVLHVLIPCNSLAKTMSMYKRKHPQTRLIFDLIDLWPETMPISKWKDRFPFTVWKNVRDRYLDTADLVYTECDLFQRVLHQDGNSKFHTLYWARQEMPLQRKMDLKENEISFCYLGSMNNIIDIDFIAQFCEACSNYKKVRLHLIGDGESKKELIYQVKMKNVEVIDHNKVFDQVEKQKIFDQCHFGLNVMKENVVVGLTMKSLDYMCGQLPIINTIPGDTKDFCEKENIGFHVSHDCIKPMAKVICGQTIQENSIQRENIKSLYLRYFTKQSFFLNLDHHIQ</sequence>
<dbReference type="Pfam" id="PF13692">
    <property type="entry name" value="Glyco_trans_1_4"/>
    <property type="match status" value="1"/>
</dbReference>
<evidence type="ECO:0000313" key="1">
    <source>
        <dbReference type="EMBL" id="MBM6831341.1"/>
    </source>
</evidence>
<dbReference type="SUPFAM" id="SSF53756">
    <property type="entry name" value="UDP-Glycosyltransferase/glycogen phosphorylase"/>
    <property type="match status" value="1"/>
</dbReference>
<dbReference type="Gene3D" id="3.40.50.2000">
    <property type="entry name" value="Glycogen Phosphorylase B"/>
    <property type="match status" value="1"/>
</dbReference>
<organism evidence="1 2">
    <name type="scientific">Faecalicoccus acidiformans</name>
    <dbReference type="NCBI Taxonomy" id="915173"/>
    <lineage>
        <taxon>Bacteria</taxon>
        <taxon>Bacillati</taxon>
        <taxon>Bacillota</taxon>
        <taxon>Erysipelotrichia</taxon>
        <taxon>Erysipelotrichales</taxon>
        <taxon>Erysipelotrichaceae</taxon>
        <taxon>Faecalicoccus</taxon>
    </lineage>
</organism>
<reference evidence="1 2" key="1">
    <citation type="journal article" date="2021" name="Sci. Rep.">
        <title>The distribution of antibiotic resistance genes in chicken gut microbiota commensals.</title>
        <authorList>
            <person name="Juricova H."/>
            <person name="Matiasovicova J."/>
            <person name="Kubasova T."/>
            <person name="Cejkova D."/>
            <person name="Rychlik I."/>
        </authorList>
    </citation>
    <scope>NUCLEOTIDE SEQUENCE [LARGE SCALE GENOMIC DNA]</scope>
    <source>
        <strain evidence="1 2">An423</strain>
    </source>
</reference>
<accession>A0ABS2FMY6</accession>
<comment type="caution">
    <text evidence="1">The sequence shown here is derived from an EMBL/GenBank/DDBJ whole genome shotgun (WGS) entry which is preliminary data.</text>
</comment>
<dbReference type="Proteomes" id="UP000775500">
    <property type="component" value="Unassembled WGS sequence"/>
</dbReference>
<protein>
    <submittedName>
        <fullName evidence="1">Glycosyltransferase</fullName>
    </submittedName>
</protein>
<dbReference type="EMBL" id="JACJLU010000004">
    <property type="protein sequence ID" value="MBM6831341.1"/>
    <property type="molecule type" value="Genomic_DNA"/>
</dbReference>
<evidence type="ECO:0000313" key="2">
    <source>
        <dbReference type="Proteomes" id="UP000775500"/>
    </source>
</evidence>
<dbReference type="RefSeq" id="WP_204685463.1">
    <property type="nucleotide sequence ID" value="NZ_JACJLU010000004.1"/>
</dbReference>
<name>A0ABS2FMY6_9FIRM</name>
<proteinExistence type="predicted"/>
<gene>
    <name evidence="1" type="ORF">H5982_04355</name>
</gene>